<organism evidence="2 3">
    <name type="scientific">Chlamydomonas eustigma</name>
    <dbReference type="NCBI Taxonomy" id="1157962"/>
    <lineage>
        <taxon>Eukaryota</taxon>
        <taxon>Viridiplantae</taxon>
        <taxon>Chlorophyta</taxon>
        <taxon>core chlorophytes</taxon>
        <taxon>Chlorophyceae</taxon>
        <taxon>CS clade</taxon>
        <taxon>Chlamydomonadales</taxon>
        <taxon>Chlamydomonadaceae</taxon>
        <taxon>Chlamydomonas</taxon>
    </lineage>
</organism>
<keyword evidence="3" id="KW-1185">Reference proteome</keyword>
<accession>A0A250X3S0</accession>
<dbReference type="EMBL" id="BEGY01000025">
    <property type="protein sequence ID" value="GAX77542.1"/>
    <property type="molecule type" value="Genomic_DNA"/>
</dbReference>
<gene>
    <name evidence="2" type="ORF">CEUSTIGMA_g4986.t1</name>
</gene>
<dbReference type="AlphaFoldDB" id="A0A250X3S0"/>
<dbReference type="Proteomes" id="UP000232323">
    <property type="component" value="Unassembled WGS sequence"/>
</dbReference>
<dbReference type="Pfam" id="PF14966">
    <property type="entry name" value="DNA_repr_REX1B"/>
    <property type="match status" value="1"/>
</dbReference>
<dbReference type="InterPro" id="IPR039491">
    <property type="entry name" value="REX1-B"/>
</dbReference>
<dbReference type="PANTHER" id="PTHR28309">
    <property type="entry name" value="REQUIRED FOR EXCISION 1-B DOMAIN-CONTAINING PROTEIN"/>
    <property type="match status" value="1"/>
</dbReference>
<reference evidence="2 3" key="1">
    <citation type="submission" date="2017-08" db="EMBL/GenBank/DDBJ databases">
        <title>Acidophilic green algal genome provides insights into adaptation to an acidic environment.</title>
        <authorList>
            <person name="Hirooka S."/>
            <person name="Hirose Y."/>
            <person name="Kanesaki Y."/>
            <person name="Higuchi S."/>
            <person name="Fujiwara T."/>
            <person name="Onuma R."/>
            <person name="Era A."/>
            <person name="Ohbayashi R."/>
            <person name="Uzuka A."/>
            <person name="Nozaki H."/>
            <person name="Yoshikawa H."/>
            <person name="Miyagishima S.Y."/>
        </authorList>
    </citation>
    <scope>NUCLEOTIDE SEQUENCE [LARGE SCALE GENOMIC DNA]</scope>
    <source>
        <strain evidence="2 3">NIES-2499</strain>
    </source>
</reference>
<name>A0A250X3S0_9CHLO</name>
<sequence length="199" mass="22560">MALDQPVSQADPVDVLLQRFLHIQQQRAEHYTIFNDNFKTYLKNRSNTFMRESMQLTTTAFSNCSKQVRLIETGLLAVHDREDLAKLIRTIQDHEREKLRLTLTLNSLKSAFEFKTFTWQQEEDADILESSSQQRTCACCPGPHADGTGGSGQPAALEPTESEYTLAVQDAQLTLNDHVMGINEVMEEIREALASLNEE</sequence>
<evidence type="ECO:0000256" key="1">
    <source>
        <dbReference type="SAM" id="Coils"/>
    </source>
</evidence>
<dbReference type="OrthoDB" id="545873at2759"/>
<comment type="caution">
    <text evidence="2">The sequence shown here is derived from an EMBL/GenBank/DDBJ whole genome shotgun (WGS) entry which is preliminary data.</text>
</comment>
<feature type="coiled-coil region" evidence="1">
    <location>
        <begin position="84"/>
        <end position="111"/>
    </location>
</feature>
<keyword evidence="1" id="KW-0175">Coiled coil</keyword>
<protein>
    <submittedName>
        <fullName evidence="2">Uncharacterized protein</fullName>
    </submittedName>
</protein>
<evidence type="ECO:0000313" key="3">
    <source>
        <dbReference type="Proteomes" id="UP000232323"/>
    </source>
</evidence>
<proteinExistence type="predicted"/>
<dbReference type="PANTHER" id="PTHR28309:SF1">
    <property type="entry name" value="REQUIRED FOR EXCISION 1-B DOMAIN-CONTAINING PROTEIN"/>
    <property type="match status" value="1"/>
</dbReference>
<evidence type="ECO:0000313" key="2">
    <source>
        <dbReference type="EMBL" id="GAX77542.1"/>
    </source>
</evidence>